<evidence type="ECO:0000313" key="1">
    <source>
        <dbReference type="EMBL" id="ABM61060.1"/>
    </source>
</evidence>
<name>A1WTP8_HALHL</name>
<dbReference type="Proteomes" id="UP000000647">
    <property type="component" value="Chromosome"/>
</dbReference>
<dbReference type="InterPro" id="IPR004952">
    <property type="entry name" value="NifX-assoc_nitrogen_fix"/>
</dbReference>
<evidence type="ECO:0000313" key="2">
    <source>
        <dbReference type="Proteomes" id="UP000000647"/>
    </source>
</evidence>
<dbReference type="PIRSF" id="PIRSF005788">
    <property type="entry name" value="NifK"/>
    <property type="match status" value="1"/>
</dbReference>
<protein>
    <recommendedName>
        <fullName evidence="3">Nitrogen fixation protein</fullName>
    </recommendedName>
</protein>
<evidence type="ECO:0008006" key="3">
    <source>
        <dbReference type="Google" id="ProtNLM"/>
    </source>
</evidence>
<dbReference type="eggNOG" id="ENOG502ZBN7">
    <property type="taxonomic scope" value="Bacteria"/>
</dbReference>
<dbReference type="EMBL" id="CP000544">
    <property type="protein sequence ID" value="ABM61060.1"/>
    <property type="molecule type" value="Genomic_DNA"/>
</dbReference>
<dbReference type="RefSeq" id="WP_011813083.1">
    <property type="nucleotide sequence ID" value="NC_008789.1"/>
</dbReference>
<dbReference type="STRING" id="349124.Hhal_0266"/>
<gene>
    <name evidence="1" type="ordered locus">Hhal_0266</name>
</gene>
<dbReference type="AlphaFoldDB" id="A1WTP8"/>
<reference evidence="2" key="1">
    <citation type="submission" date="2006-12" db="EMBL/GenBank/DDBJ databases">
        <title>Complete sequence of Halorhodospira halophila SL1.</title>
        <authorList>
            <consortium name="US DOE Joint Genome Institute"/>
            <person name="Copeland A."/>
            <person name="Lucas S."/>
            <person name="Lapidus A."/>
            <person name="Barry K."/>
            <person name="Detter J.C."/>
            <person name="Glavina del Rio T."/>
            <person name="Hammon N."/>
            <person name="Israni S."/>
            <person name="Dalin E."/>
            <person name="Tice H."/>
            <person name="Pitluck S."/>
            <person name="Saunders E."/>
            <person name="Brettin T."/>
            <person name="Bruce D."/>
            <person name="Han C."/>
            <person name="Tapia R."/>
            <person name="Schmutz J."/>
            <person name="Larimer F."/>
            <person name="Land M."/>
            <person name="Hauser L."/>
            <person name="Kyrpides N."/>
            <person name="Mikhailova N."/>
            <person name="Hoff W."/>
            <person name="Richardson P."/>
        </authorList>
    </citation>
    <scope>NUCLEOTIDE SEQUENCE [LARGE SCALE GENOMIC DNA]</scope>
    <source>
        <strain evidence="2">DSM 244 / SL1</strain>
    </source>
</reference>
<dbReference type="Gene3D" id="1.10.3100.20">
    <property type="entry name" value="Protein of unknown function DUF269"/>
    <property type="match status" value="1"/>
</dbReference>
<dbReference type="HOGENOM" id="CLU_141510_0_0_6"/>
<sequence>MWTWNPQDDRPETTATAQVLADDDPALETPFIRELLRQVRAMDTFGAWEHYSDAAVIDPFILTPERKRAIPVVADPDGETVNRVRTFYNAVATRIEARTGVMAVPVINLSHEGFGRAFVLAGKLVVVDKPLRDVHRFGFASTDKLVRRGERLVDGAVALVERFPEVARA</sequence>
<accession>A1WTP8</accession>
<reference evidence="1 2" key="2">
    <citation type="journal article" date="2013" name="Stand. Genomic Sci.">
        <title>Complete genome sequence of Halorhodospira halophila SL1.</title>
        <authorList>
            <person name="Challacombe J.F."/>
            <person name="Majid S."/>
            <person name="Deole R."/>
            <person name="Brettin T.S."/>
            <person name="Bruce D."/>
            <person name="Delano S.F."/>
            <person name="Detter J.C."/>
            <person name="Gleasner C.D."/>
            <person name="Han C.S."/>
            <person name="Misra M."/>
            <person name="Reitenga K.G."/>
            <person name="Mikhailova N."/>
            <person name="Woyke T."/>
            <person name="Pitluck S."/>
            <person name="Nolan M."/>
            <person name="Land M.L."/>
            <person name="Saunders E."/>
            <person name="Tapia R."/>
            <person name="Lapidus A."/>
            <person name="Ivanova N."/>
            <person name="Hoff W.D."/>
        </authorList>
    </citation>
    <scope>NUCLEOTIDE SEQUENCE [LARGE SCALE GENOMIC DNA]</scope>
    <source>
        <strain evidence="2">DSM 244 / SL1</strain>
    </source>
</reference>
<dbReference type="KEGG" id="hha:Hhal_0266"/>
<organism evidence="1 2">
    <name type="scientific">Halorhodospira halophila (strain DSM 244 / SL1)</name>
    <name type="common">Ectothiorhodospira halophila (strain DSM 244 / SL1)</name>
    <dbReference type="NCBI Taxonomy" id="349124"/>
    <lineage>
        <taxon>Bacteria</taxon>
        <taxon>Pseudomonadati</taxon>
        <taxon>Pseudomonadota</taxon>
        <taxon>Gammaproteobacteria</taxon>
        <taxon>Chromatiales</taxon>
        <taxon>Ectothiorhodospiraceae</taxon>
        <taxon>Halorhodospira</taxon>
    </lineage>
</organism>
<dbReference type="NCBIfam" id="TIGR02935">
    <property type="entry name" value="NifX-associated nitrogen fixation protein"/>
    <property type="match status" value="1"/>
</dbReference>
<dbReference type="OrthoDB" id="9808545at2"/>
<dbReference type="Pfam" id="PF03270">
    <property type="entry name" value="DUF269"/>
    <property type="match status" value="1"/>
</dbReference>
<keyword evidence="2" id="KW-1185">Reference proteome</keyword>
<proteinExistence type="predicted"/>